<dbReference type="OMA" id="NAVGICY"/>
<evidence type="ECO:0000313" key="3">
    <source>
        <dbReference type="EMBL" id="GAP89344.1"/>
    </source>
</evidence>
<keyword evidence="2" id="KW-0732">Signal</keyword>
<reference evidence="3" key="1">
    <citation type="submission" date="2016-03" db="EMBL/GenBank/DDBJ databases">
        <title>Draft genome sequence of Rosellinia necatrix.</title>
        <authorList>
            <person name="Kanematsu S."/>
        </authorList>
    </citation>
    <scope>NUCLEOTIDE SEQUENCE [LARGE SCALE GENOMIC DNA]</scope>
    <source>
        <strain evidence="3">W97</strain>
    </source>
</reference>
<accession>A0A1W2TLZ7</accession>
<feature type="chain" id="PRO_5010747311" description="GH26 domain-containing protein" evidence="2">
    <location>
        <begin position="18"/>
        <end position="349"/>
    </location>
</feature>
<dbReference type="OrthoDB" id="10262193at2759"/>
<evidence type="ECO:0000256" key="1">
    <source>
        <dbReference type="SAM" id="MobiDB-lite"/>
    </source>
</evidence>
<proteinExistence type="predicted"/>
<dbReference type="Proteomes" id="UP000054516">
    <property type="component" value="Unassembled WGS sequence"/>
</dbReference>
<gene>
    <name evidence="3" type="ORF">SAMD00023353_3700840</name>
</gene>
<evidence type="ECO:0000313" key="4">
    <source>
        <dbReference type="Proteomes" id="UP000054516"/>
    </source>
</evidence>
<feature type="signal peptide" evidence="2">
    <location>
        <begin position="1"/>
        <end position="17"/>
    </location>
</feature>
<evidence type="ECO:0000256" key="2">
    <source>
        <dbReference type="SAM" id="SignalP"/>
    </source>
</evidence>
<keyword evidence="4" id="KW-1185">Reference proteome</keyword>
<name>A0A1W2TLZ7_ROSNE</name>
<evidence type="ECO:0008006" key="5">
    <source>
        <dbReference type="Google" id="ProtNLM"/>
    </source>
</evidence>
<dbReference type="AlphaFoldDB" id="A0A1W2TLZ7"/>
<protein>
    <recommendedName>
        <fullName evidence="5">GH26 domain-containing protein</fullName>
    </recommendedName>
</protein>
<dbReference type="Gene3D" id="3.20.20.80">
    <property type="entry name" value="Glycosidases"/>
    <property type="match status" value="2"/>
</dbReference>
<dbReference type="EMBL" id="DF977482">
    <property type="protein sequence ID" value="GAP89344.1"/>
    <property type="molecule type" value="Genomic_DNA"/>
</dbReference>
<organism evidence="3">
    <name type="scientific">Rosellinia necatrix</name>
    <name type="common">White root-rot fungus</name>
    <dbReference type="NCBI Taxonomy" id="77044"/>
    <lineage>
        <taxon>Eukaryota</taxon>
        <taxon>Fungi</taxon>
        <taxon>Dikarya</taxon>
        <taxon>Ascomycota</taxon>
        <taxon>Pezizomycotina</taxon>
        <taxon>Sordariomycetes</taxon>
        <taxon>Xylariomycetidae</taxon>
        <taxon>Xylariales</taxon>
        <taxon>Xylariaceae</taxon>
        <taxon>Rosellinia</taxon>
    </lineage>
</organism>
<sequence>MHRSWVAAVAFAAQAVAVFDIDSSPNAVGICYSVWHSLGYDNGAPPDISEIEIGNQQFASTPNWHWWGRPAGGYYAGGNNAVLDRHFSQISGAGIDFIVIDATNLQGYDGYAPGLFTEPSDALLAEMQAQRAQGKPTPHVVFWVRTGASDADPAAVGRFVRDRYYGNPNYSDFWVTLGGKPLLVTTDTLPGELANTFTLRKMWGLQGSLAESEWSFLQDAPQNVGMTGGTPEQVSVCVAKQADYMTNKASATPRRQGETFQTQWRRAFDVRPKVVLLTWWNEWMAQRQSDDASGNPRFVDNYDGEYSRDIEPQDPSQPGGHGSKYLDWTVQYVAAYKGNRGFPEGLTGY</sequence>
<feature type="region of interest" description="Disordered" evidence="1">
    <location>
        <begin position="290"/>
        <end position="322"/>
    </location>
</feature>